<accession>A0A0R3TXD7</accession>
<reference evidence="1 2" key="2">
    <citation type="submission" date="2018-11" db="EMBL/GenBank/DDBJ databases">
        <authorList>
            <consortium name="Pathogen Informatics"/>
        </authorList>
    </citation>
    <scope>NUCLEOTIDE SEQUENCE [LARGE SCALE GENOMIC DNA]</scope>
</reference>
<keyword evidence="2" id="KW-1185">Reference proteome</keyword>
<dbReference type="EMBL" id="UZAE01014385">
    <property type="protein sequence ID" value="VDO13311.1"/>
    <property type="molecule type" value="Genomic_DNA"/>
</dbReference>
<name>A0A0R3TXD7_RODNA</name>
<organism evidence="3">
    <name type="scientific">Rodentolepis nana</name>
    <name type="common">Dwarf tapeworm</name>
    <name type="synonym">Hymenolepis nana</name>
    <dbReference type="NCBI Taxonomy" id="102285"/>
    <lineage>
        <taxon>Eukaryota</taxon>
        <taxon>Metazoa</taxon>
        <taxon>Spiralia</taxon>
        <taxon>Lophotrochozoa</taxon>
        <taxon>Platyhelminthes</taxon>
        <taxon>Cestoda</taxon>
        <taxon>Eucestoda</taxon>
        <taxon>Cyclophyllidea</taxon>
        <taxon>Hymenolepididae</taxon>
        <taxon>Rodentolepis</taxon>
    </lineage>
</organism>
<dbReference type="WBParaSite" id="HNAJ_0001253201-mRNA-1">
    <property type="protein sequence ID" value="HNAJ_0001253201-mRNA-1"/>
    <property type="gene ID" value="HNAJ_0001253201"/>
</dbReference>
<evidence type="ECO:0000313" key="3">
    <source>
        <dbReference type="WBParaSite" id="HNAJ_0001253201-mRNA-1"/>
    </source>
</evidence>
<evidence type="ECO:0000313" key="1">
    <source>
        <dbReference type="EMBL" id="VDO13311.1"/>
    </source>
</evidence>
<gene>
    <name evidence="1" type="ORF">HNAJ_LOCUS12510</name>
</gene>
<dbReference type="AlphaFoldDB" id="A0A0R3TXD7"/>
<evidence type="ECO:0000313" key="2">
    <source>
        <dbReference type="Proteomes" id="UP000278807"/>
    </source>
</evidence>
<protein>
    <submittedName>
        <fullName evidence="3">C2 domain-containing protein</fullName>
    </submittedName>
</protein>
<proteinExistence type="predicted"/>
<reference evidence="3" key="1">
    <citation type="submission" date="2017-02" db="UniProtKB">
        <authorList>
            <consortium name="WormBaseParasite"/>
        </authorList>
    </citation>
    <scope>IDENTIFICATION</scope>
</reference>
<sequence>MSIVEEEEEEDVDIYPLQFRRLAHSDVISRVTNVTTNLSPYLLYSFSGHEWQAKRSMITGDKAETKFSHDIQLPVGTLRQHDHNTDQTETSTIRGSLCPIQYNKP</sequence>
<dbReference type="Proteomes" id="UP000278807">
    <property type="component" value="Unassembled WGS sequence"/>
</dbReference>